<keyword evidence="3" id="KW-0808">Transferase</keyword>
<feature type="region of interest" description="Disordered" evidence="1">
    <location>
        <begin position="1"/>
        <end position="110"/>
    </location>
</feature>
<organism evidence="3 4">
    <name type="scientific">Fusarium albosuccineum</name>
    <dbReference type="NCBI Taxonomy" id="1237068"/>
    <lineage>
        <taxon>Eukaryota</taxon>
        <taxon>Fungi</taxon>
        <taxon>Dikarya</taxon>
        <taxon>Ascomycota</taxon>
        <taxon>Pezizomycotina</taxon>
        <taxon>Sordariomycetes</taxon>
        <taxon>Hypocreomycetidae</taxon>
        <taxon>Hypocreales</taxon>
        <taxon>Nectriaceae</taxon>
        <taxon>Fusarium</taxon>
        <taxon>Fusarium decemcellulare species complex</taxon>
    </lineage>
</organism>
<keyword evidence="3" id="KW-0489">Methyltransferase</keyword>
<dbReference type="OrthoDB" id="5244165at2759"/>
<reference evidence="3 4" key="1">
    <citation type="submission" date="2020-01" db="EMBL/GenBank/DDBJ databases">
        <title>Identification and distribution of gene clusters putatively required for synthesis of sphingolipid metabolism inhibitors in phylogenetically diverse species of the filamentous fungus Fusarium.</title>
        <authorList>
            <person name="Kim H.-S."/>
            <person name="Busman M."/>
            <person name="Brown D.W."/>
            <person name="Divon H."/>
            <person name="Uhlig S."/>
            <person name="Proctor R.H."/>
        </authorList>
    </citation>
    <scope>NUCLEOTIDE SEQUENCE [LARGE SCALE GENOMIC DNA]</scope>
    <source>
        <strain evidence="3 4">NRRL 20459</strain>
    </source>
</reference>
<dbReference type="InterPro" id="IPR046797">
    <property type="entry name" value="PDDEXK_12"/>
</dbReference>
<accession>A0A8H4L5G2</accession>
<feature type="compositionally biased region" description="Polar residues" evidence="1">
    <location>
        <begin position="65"/>
        <end position="81"/>
    </location>
</feature>
<comment type="caution">
    <text evidence="3">The sequence shown here is derived from an EMBL/GenBank/DDBJ whole genome shotgun (WGS) entry which is preliminary data.</text>
</comment>
<dbReference type="Proteomes" id="UP000554235">
    <property type="component" value="Unassembled WGS sequence"/>
</dbReference>
<proteinExistence type="predicted"/>
<feature type="domain" description="PD-(D/E)XK nuclease-like" evidence="2">
    <location>
        <begin position="199"/>
        <end position="437"/>
    </location>
</feature>
<dbReference type="GO" id="GO:0032259">
    <property type="term" value="P:methylation"/>
    <property type="evidence" value="ECO:0007669"/>
    <property type="project" value="UniProtKB-KW"/>
</dbReference>
<evidence type="ECO:0000313" key="3">
    <source>
        <dbReference type="EMBL" id="KAF4462446.1"/>
    </source>
</evidence>
<dbReference type="GO" id="GO:0008168">
    <property type="term" value="F:methyltransferase activity"/>
    <property type="evidence" value="ECO:0007669"/>
    <property type="project" value="UniProtKB-KW"/>
</dbReference>
<feature type="compositionally biased region" description="Low complexity" evidence="1">
    <location>
        <begin position="8"/>
        <end position="17"/>
    </location>
</feature>
<dbReference type="Pfam" id="PF20516">
    <property type="entry name" value="PDDEXK_12"/>
    <property type="match status" value="1"/>
</dbReference>
<dbReference type="EMBL" id="JAADYS010001538">
    <property type="protein sequence ID" value="KAF4462446.1"/>
    <property type="molecule type" value="Genomic_DNA"/>
</dbReference>
<name>A0A8H4L5G2_9HYPO</name>
<evidence type="ECO:0000313" key="4">
    <source>
        <dbReference type="Proteomes" id="UP000554235"/>
    </source>
</evidence>
<sequence>MTPPPSGPASSSGGRRLASPKRQRLYSPEVEDDGAMREESPGRTPRSIQSAPLEHRPIPMRRISNVPSLPPSQSSYASYTAPSHPPSEGSSPTRGRRSPVRSPAKNSNSLRAMDVPVVSVPLGNSPLDVLPSDVHGLFQSIQDIAGERECFIPSEIKQDIYDIIPHAKNRWFMPPNDVSIPTNSHIRPRTRKPRSPTDIAIAELDTLRDIEEKARDCKLRECAECTWNSRVHDPLLLHALSGHETVHVEPSQVARIASPFVPSTSGRGGGSVIESKIIDYSLTIWLNRGVPDPIQEHVPGPDARLMKAIARRVWSQPSDSQTFNHTLYSPLQFCPIACNIETKSAASTRDGQLQLSVWTAAWYRRMQKLLPEESPMVTLPLIQVMAHNWTLSFAVHRGTSIEIVGEYDIGNTANLMGIYQVNAVLRKIADWIATSYRAWLEGVLLNDSQT</sequence>
<evidence type="ECO:0000259" key="2">
    <source>
        <dbReference type="Pfam" id="PF20516"/>
    </source>
</evidence>
<keyword evidence="4" id="KW-1185">Reference proteome</keyword>
<gene>
    <name evidence="3" type="ORF">FALBO_10746</name>
</gene>
<dbReference type="AlphaFoldDB" id="A0A8H4L5G2"/>
<protein>
    <submittedName>
        <fullName evidence="3">Methyltransferase type 11</fullName>
    </submittedName>
</protein>
<evidence type="ECO:0000256" key="1">
    <source>
        <dbReference type="SAM" id="MobiDB-lite"/>
    </source>
</evidence>